<dbReference type="AlphaFoldDB" id="A0A803NL37"/>
<protein>
    <submittedName>
        <fullName evidence="1">Uncharacterized protein</fullName>
    </submittedName>
</protein>
<dbReference type="Proteomes" id="UP000596661">
    <property type="component" value="Chromosome 1"/>
</dbReference>
<keyword evidence="2" id="KW-1185">Reference proteome</keyword>
<name>A0A803NL37_CANSA</name>
<dbReference type="EnsemblPlants" id="evm.model.01.242">
    <property type="protein sequence ID" value="cds.evm.model.01.242"/>
    <property type="gene ID" value="evm.TU.01.242"/>
</dbReference>
<organism evidence="1 2">
    <name type="scientific">Cannabis sativa</name>
    <name type="common">Hemp</name>
    <name type="synonym">Marijuana</name>
    <dbReference type="NCBI Taxonomy" id="3483"/>
    <lineage>
        <taxon>Eukaryota</taxon>
        <taxon>Viridiplantae</taxon>
        <taxon>Streptophyta</taxon>
        <taxon>Embryophyta</taxon>
        <taxon>Tracheophyta</taxon>
        <taxon>Spermatophyta</taxon>
        <taxon>Magnoliopsida</taxon>
        <taxon>eudicotyledons</taxon>
        <taxon>Gunneridae</taxon>
        <taxon>Pentapetalae</taxon>
        <taxon>rosids</taxon>
        <taxon>fabids</taxon>
        <taxon>Rosales</taxon>
        <taxon>Cannabaceae</taxon>
        <taxon>Cannabis</taxon>
    </lineage>
</organism>
<evidence type="ECO:0000313" key="1">
    <source>
        <dbReference type="EnsemblPlants" id="cds.evm.model.01.242"/>
    </source>
</evidence>
<dbReference type="EMBL" id="UZAU01000008">
    <property type="status" value="NOT_ANNOTATED_CDS"/>
    <property type="molecule type" value="Genomic_DNA"/>
</dbReference>
<reference evidence="1" key="2">
    <citation type="submission" date="2021-03" db="UniProtKB">
        <authorList>
            <consortium name="EnsemblPlants"/>
        </authorList>
    </citation>
    <scope>IDENTIFICATION</scope>
</reference>
<evidence type="ECO:0000313" key="2">
    <source>
        <dbReference type="Proteomes" id="UP000596661"/>
    </source>
</evidence>
<accession>A0A803NL37</accession>
<reference evidence="1" key="1">
    <citation type="submission" date="2018-11" db="EMBL/GenBank/DDBJ databases">
        <authorList>
            <person name="Grassa J C."/>
        </authorList>
    </citation>
    <scope>NUCLEOTIDE SEQUENCE [LARGE SCALE GENOMIC DNA]</scope>
</reference>
<proteinExistence type="predicted"/>
<dbReference type="Gramene" id="evm.model.01.242">
    <property type="protein sequence ID" value="cds.evm.model.01.242"/>
    <property type="gene ID" value="evm.TU.01.242"/>
</dbReference>
<sequence>MGKYWYHWVMVPKETVIIVDVLRQAGADVTVASVEPQLEVEACHHSWTSFRLARLSEWNIRWSSYLAESVAKLEVLMVCAENESERKNSTGIGPVDTTLDGGMAGLTTNLDSKRNCSKTETWWKEFMETVCSSPPSLA</sequence>